<feature type="region of interest" description="Disordered" evidence="1">
    <location>
        <begin position="1"/>
        <end position="29"/>
    </location>
</feature>
<dbReference type="AlphaFoldDB" id="A0A5C5Q3J7"/>
<name>A0A5C5Q3J7_9PSED</name>
<dbReference type="RefSeq" id="WP_146425014.1">
    <property type="nucleotide sequence ID" value="NZ_VFIP01000004.1"/>
</dbReference>
<dbReference type="Proteomes" id="UP000317901">
    <property type="component" value="Unassembled WGS sequence"/>
</dbReference>
<sequence>MVDNTPKSAAVNSTHKPQKQGPQTSRLRVSEATATVTGRPDFNADDILLGSGLNTVSIAASAATFGSYEYRVINFTLTLGLESGQYTFTSGQAGDIHALSYVEFATIGGNEVYYNCEGLSGTLDLQVEGSTYTLTAFSFSAKDSEGIDLTVSGNLAVSSTLCECD</sequence>
<evidence type="ECO:0000313" key="3">
    <source>
        <dbReference type="Proteomes" id="UP000317901"/>
    </source>
</evidence>
<gene>
    <name evidence="2" type="ORF">FJD37_03350</name>
</gene>
<organism evidence="2 3">
    <name type="scientific">Pseudomonas saxonica</name>
    <dbReference type="NCBI Taxonomy" id="2600598"/>
    <lineage>
        <taxon>Bacteria</taxon>
        <taxon>Pseudomonadati</taxon>
        <taxon>Pseudomonadota</taxon>
        <taxon>Gammaproteobacteria</taxon>
        <taxon>Pseudomonadales</taxon>
        <taxon>Pseudomonadaceae</taxon>
        <taxon>Pseudomonas</taxon>
    </lineage>
</organism>
<accession>A0A5C5Q3J7</accession>
<dbReference type="EMBL" id="VFIP01000004">
    <property type="protein sequence ID" value="TWS00008.1"/>
    <property type="molecule type" value="Genomic_DNA"/>
</dbReference>
<dbReference type="OrthoDB" id="6965663at2"/>
<comment type="caution">
    <text evidence="2">The sequence shown here is derived from an EMBL/GenBank/DDBJ whole genome shotgun (WGS) entry which is preliminary data.</text>
</comment>
<protein>
    <submittedName>
        <fullName evidence="2">Uncharacterized protein</fullName>
    </submittedName>
</protein>
<proteinExistence type="predicted"/>
<evidence type="ECO:0000313" key="2">
    <source>
        <dbReference type="EMBL" id="TWS00008.1"/>
    </source>
</evidence>
<reference evidence="2 3" key="1">
    <citation type="submission" date="2019-06" db="EMBL/GenBank/DDBJ databases">
        <title>Pseudomonas bimorpha sp. nov. isolated from bovine raw milk and skim milk concentrate.</title>
        <authorList>
            <person name="Hofmann K."/>
            <person name="Huptas C."/>
            <person name="Doll E."/>
            <person name="Scherer S."/>
            <person name="Wenning M."/>
        </authorList>
    </citation>
    <scope>NUCLEOTIDE SEQUENCE [LARGE SCALE GENOMIC DNA]</scope>
    <source>
        <strain evidence="2 3">DSM 108990</strain>
    </source>
</reference>
<evidence type="ECO:0000256" key="1">
    <source>
        <dbReference type="SAM" id="MobiDB-lite"/>
    </source>
</evidence>